<dbReference type="AlphaFoldDB" id="A0A915KN22"/>
<evidence type="ECO:0000313" key="2">
    <source>
        <dbReference type="WBParaSite" id="nRc.2.0.1.t40186-RA"/>
    </source>
</evidence>
<name>A0A915KN22_ROMCU</name>
<dbReference type="Proteomes" id="UP000887565">
    <property type="component" value="Unplaced"/>
</dbReference>
<evidence type="ECO:0000313" key="1">
    <source>
        <dbReference type="Proteomes" id="UP000887565"/>
    </source>
</evidence>
<proteinExistence type="predicted"/>
<accession>A0A915KN22</accession>
<sequence length="137" mass="16057">MINLNEGTPVTFRIKSKIDLSCLSAFFAQLQGPMPGHLLLFSQWREHRTIDVEAWASVFWEEALIKFKNWWKSQCGEQYPARTKLFWGFMKCLRLMFENPTLDDEQLTSHLSNILPPCARAQWKGADQQYVDHHVIT</sequence>
<protein>
    <submittedName>
        <fullName evidence="2">Uncharacterized protein</fullName>
    </submittedName>
</protein>
<organism evidence="1 2">
    <name type="scientific">Romanomermis culicivorax</name>
    <name type="common">Nematode worm</name>
    <dbReference type="NCBI Taxonomy" id="13658"/>
    <lineage>
        <taxon>Eukaryota</taxon>
        <taxon>Metazoa</taxon>
        <taxon>Ecdysozoa</taxon>
        <taxon>Nematoda</taxon>
        <taxon>Enoplea</taxon>
        <taxon>Dorylaimia</taxon>
        <taxon>Mermithida</taxon>
        <taxon>Mermithoidea</taxon>
        <taxon>Mermithidae</taxon>
        <taxon>Romanomermis</taxon>
    </lineage>
</organism>
<dbReference type="WBParaSite" id="nRc.2.0.1.t40186-RA">
    <property type="protein sequence ID" value="nRc.2.0.1.t40186-RA"/>
    <property type="gene ID" value="nRc.2.0.1.g40186"/>
</dbReference>
<keyword evidence="1" id="KW-1185">Reference proteome</keyword>
<reference evidence="2" key="1">
    <citation type="submission" date="2022-11" db="UniProtKB">
        <authorList>
            <consortium name="WormBaseParasite"/>
        </authorList>
    </citation>
    <scope>IDENTIFICATION</scope>
</reference>